<keyword evidence="3" id="KW-1185">Reference proteome</keyword>
<proteinExistence type="predicted"/>
<comment type="caution">
    <text evidence="2">The sequence shown here is derived from an EMBL/GenBank/DDBJ whole genome shotgun (WGS) entry which is preliminary data.</text>
</comment>
<reference evidence="2" key="1">
    <citation type="journal article" date="2020" name="Stud. Mycol.">
        <title>101 Dothideomycetes genomes: a test case for predicting lifestyles and emergence of pathogens.</title>
        <authorList>
            <person name="Haridas S."/>
            <person name="Albert R."/>
            <person name="Binder M."/>
            <person name="Bloem J."/>
            <person name="Labutti K."/>
            <person name="Salamov A."/>
            <person name="Andreopoulos B."/>
            <person name="Baker S."/>
            <person name="Barry K."/>
            <person name="Bills G."/>
            <person name="Bluhm B."/>
            <person name="Cannon C."/>
            <person name="Castanera R."/>
            <person name="Culley D."/>
            <person name="Daum C."/>
            <person name="Ezra D."/>
            <person name="Gonzalez J."/>
            <person name="Henrissat B."/>
            <person name="Kuo A."/>
            <person name="Liang C."/>
            <person name="Lipzen A."/>
            <person name="Lutzoni F."/>
            <person name="Magnuson J."/>
            <person name="Mondo S."/>
            <person name="Nolan M."/>
            <person name="Ohm R."/>
            <person name="Pangilinan J."/>
            <person name="Park H.-J."/>
            <person name="Ramirez L."/>
            <person name="Alfaro M."/>
            <person name="Sun H."/>
            <person name="Tritt A."/>
            <person name="Yoshinaga Y."/>
            <person name="Zwiers L.-H."/>
            <person name="Turgeon B."/>
            <person name="Goodwin S."/>
            <person name="Spatafora J."/>
            <person name="Crous P."/>
            <person name="Grigoriev I."/>
        </authorList>
    </citation>
    <scope>NUCLEOTIDE SEQUENCE</scope>
    <source>
        <strain evidence="2">CBS 110217</strain>
    </source>
</reference>
<evidence type="ECO:0000313" key="3">
    <source>
        <dbReference type="Proteomes" id="UP000799777"/>
    </source>
</evidence>
<keyword evidence="1" id="KW-0812">Transmembrane</keyword>
<dbReference type="Proteomes" id="UP000799777">
    <property type="component" value="Unassembled WGS sequence"/>
</dbReference>
<keyword evidence="1" id="KW-0472">Membrane</keyword>
<gene>
    <name evidence="2" type="ORF">EK21DRAFT_117634</name>
</gene>
<accession>A0A9P4H029</accession>
<keyword evidence="1" id="KW-1133">Transmembrane helix</keyword>
<name>A0A9P4H029_9PLEO</name>
<sequence>MSENHRLSVLGSWHREFSPTTYDQSFWTRFLGTVTCGSKTTYNEARALMLLTAYRRRSLSHLPPLVRNAFTLCVIGPFIFTALERTTTGLWSRVKLYYILPTVVMAAMWYTCFQLVPNAKFMFRDRWQRDALGEDFLGKDFDHMELRRMAQLETELLALVPEASMVGDEVWWCRGGRVPLVLRRREEEYELVGACYIENGTEELDGNNNEVIRLV</sequence>
<feature type="transmembrane region" description="Helical" evidence="1">
    <location>
        <begin position="95"/>
        <end position="116"/>
    </location>
</feature>
<dbReference type="AlphaFoldDB" id="A0A9P4H029"/>
<dbReference type="OrthoDB" id="5416609at2759"/>
<organism evidence="2 3">
    <name type="scientific">Setomelanomma holmii</name>
    <dbReference type="NCBI Taxonomy" id="210430"/>
    <lineage>
        <taxon>Eukaryota</taxon>
        <taxon>Fungi</taxon>
        <taxon>Dikarya</taxon>
        <taxon>Ascomycota</taxon>
        <taxon>Pezizomycotina</taxon>
        <taxon>Dothideomycetes</taxon>
        <taxon>Pleosporomycetidae</taxon>
        <taxon>Pleosporales</taxon>
        <taxon>Pleosporineae</taxon>
        <taxon>Phaeosphaeriaceae</taxon>
        <taxon>Setomelanomma</taxon>
    </lineage>
</organism>
<evidence type="ECO:0000256" key="1">
    <source>
        <dbReference type="SAM" id="Phobius"/>
    </source>
</evidence>
<evidence type="ECO:0000313" key="2">
    <source>
        <dbReference type="EMBL" id="KAF2024592.1"/>
    </source>
</evidence>
<dbReference type="EMBL" id="ML978290">
    <property type="protein sequence ID" value="KAF2024592.1"/>
    <property type="molecule type" value="Genomic_DNA"/>
</dbReference>
<protein>
    <submittedName>
        <fullName evidence="2">Uncharacterized protein</fullName>
    </submittedName>
</protein>
<feature type="transmembrane region" description="Helical" evidence="1">
    <location>
        <begin position="65"/>
        <end position="83"/>
    </location>
</feature>